<reference evidence="14" key="1">
    <citation type="journal article" date="2019" name="Int. J. Syst. Evol. Microbiol.">
        <title>The Global Catalogue of Microorganisms (GCM) 10K type strain sequencing project: providing services to taxonomists for standard genome sequencing and annotation.</title>
        <authorList>
            <consortium name="The Broad Institute Genomics Platform"/>
            <consortium name="The Broad Institute Genome Sequencing Center for Infectious Disease"/>
            <person name="Wu L."/>
            <person name="Ma J."/>
        </authorList>
    </citation>
    <scope>NUCLEOTIDE SEQUENCE [LARGE SCALE GENOMIC DNA]</scope>
    <source>
        <strain evidence="14">KCTC 33576</strain>
    </source>
</reference>
<name>A0ABW5XDZ1_9MICO</name>
<evidence type="ECO:0000313" key="14">
    <source>
        <dbReference type="Proteomes" id="UP001597391"/>
    </source>
</evidence>
<dbReference type="SFLD" id="SFLDG01137">
    <property type="entry name" value="C1.6.1:_Phosphoserine_Phosphat"/>
    <property type="match status" value="1"/>
</dbReference>
<dbReference type="GO" id="GO:0016787">
    <property type="term" value="F:hydrolase activity"/>
    <property type="evidence" value="ECO:0007669"/>
    <property type="project" value="UniProtKB-KW"/>
</dbReference>
<comment type="catalytic activity">
    <reaction evidence="11">
        <text>O-phospho-L-serine + H2O = L-serine + phosphate</text>
        <dbReference type="Rhea" id="RHEA:21208"/>
        <dbReference type="ChEBI" id="CHEBI:15377"/>
        <dbReference type="ChEBI" id="CHEBI:33384"/>
        <dbReference type="ChEBI" id="CHEBI:43474"/>
        <dbReference type="ChEBI" id="CHEBI:57524"/>
        <dbReference type="EC" id="3.1.3.3"/>
    </reaction>
</comment>
<comment type="similarity">
    <text evidence="3">Belongs to the HAD-like hydrolase superfamily. SerB family.</text>
</comment>
<comment type="pathway">
    <text evidence="2">Amino-acid biosynthesis; L-serine biosynthesis; L-serine from 3-phospho-D-glycerate: step 3/3.</text>
</comment>
<protein>
    <recommendedName>
        <fullName evidence="4">phosphoserine phosphatase</fullName>
        <ecNumber evidence="4">3.1.3.3</ecNumber>
    </recommendedName>
    <alternativeName>
        <fullName evidence="10">O-phosphoserine phosphohydrolase</fullName>
    </alternativeName>
</protein>
<evidence type="ECO:0000256" key="7">
    <source>
        <dbReference type="ARBA" id="ARBA00022801"/>
    </source>
</evidence>
<dbReference type="NCBIfam" id="TIGR01488">
    <property type="entry name" value="HAD-SF-IB"/>
    <property type="match status" value="1"/>
</dbReference>
<keyword evidence="9" id="KW-0718">Serine biosynthesis</keyword>
<evidence type="ECO:0000313" key="13">
    <source>
        <dbReference type="EMBL" id="MFD2839441.1"/>
    </source>
</evidence>
<dbReference type="InterPro" id="IPR004469">
    <property type="entry name" value="PSP"/>
</dbReference>
<dbReference type="PANTHER" id="PTHR43344">
    <property type="entry name" value="PHOSPHOSERINE PHOSPHATASE"/>
    <property type="match status" value="1"/>
</dbReference>
<evidence type="ECO:0000256" key="11">
    <source>
        <dbReference type="ARBA" id="ARBA00048138"/>
    </source>
</evidence>
<keyword evidence="5" id="KW-0028">Amino-acid biosynthesis</keyword>
<dbReference type="SUPFAM" id="SSF56784">
    <property type="entry name" value="HAD-like"/>
    <property type="match status" value="1"/>
</dbReference>
<comment type="cofactor">
    <cofactor evidence="1">
        <name>Mg(2+)</name>
        <dbReference type="ChEBI" id="CHEBI:18420"/>
    </cofactor>
</comment>
<gene>
    <name evidence="13" type="primary">serB</name>
    <name evidence="13" type="ORF">ACFSYH_02525</name>
</gene>
<dbReference type="EMBL" id="JBHUOP010000001">
    <property type="protein sequence ID" value="MFD2839441.1"/>
    <property type="molecule type" value="Genomic_DNA"/>
</dbReference>
<sequence length="219" mass="23455">MTAYTTDPAARRLIVMDVDSTLIQQEVIELIAQHAGTLEQVAAVTEAAMRGELDFAQSLEQRVATLKGVTTEQLQSVRSRITFSDGAQEFIGACQERGWEVALVSGGFEEIVAGLAAEVNVTRFHANALEVDNGVLTGRTSGQVVDRAFKEQFLRSNAAKLAIPMNRTVALGDGANDLDMIHAAGIGIAFNAKPIVAEQADYAVTGSMLRALEVIDAHR</sequence>
<dbReference type="Pfam" id="PF12710">
    <property type="entry name" value="HAD"/>
    <property type="match status" value="1"/>
</dbReference>
<evidence type="ECO:0000256" key="9">
    <source>
        <dbReference type="ARBA" id="ARBA00023299"/>
    </source>
</evidence>
<evidence type="ECO:0000256" key="2">
    <source>
        <dbReference type="ARBA" id="ARBA00005135"/>
    </source>
</evidence>
<dbReference type="SFLD" id="SFLDS00003">
    <property type="entry name" value="Haloacid_Dehalogenase"/>
    <property type="match status" value="1"/>
</dbReference>
<evidence type="ECO:0000256" key="10">
    <source>
        <dbReference type="ARBA" id="ARBA00031693"/>
    </source>
</evidence>
<evidence type="ECO:0000256" key="5">
    <source>
        <dbReference type="ARBA" id="ARBA00022605"/>
    </source>
</evidence>
<dbReference type="InterPro" id="IPR023214">
    <property type="entry name" value="HAD_sf"/>
</dbReference>
<dbReference type="Gene3D" id="3.40.50.1000">
    <property type="entry name" value="HAD superfamily/HAD-like"/>
    <property type="match status" value="1"/>
</dbReference>
<dbReference type="SFLD" id="SFLDF00029">
    <property type="entry name" value="phosphoserine_phosphatase"/>
    <property type="match status" value="1"/>
</dbReference>
<dbReference type="NCBIfam" id="TIGR00338">
    <property type="entry name" value="serB"/>
    <property type="match status" value="1"/>
</dbReference>
<accession>A0ABW5XDZ1</accession>
<dbReference type="PANTHER" id="PTHR43344:SF2">
    <property type="entry name" value="PHOSPHOSERINE PHOSPHATASE"/>
    <property type="match status" value="1"/>
</dbReference>
<keyword evidence="14" id="KW-1185">Reference proteome</keyword>
<dbReference type="InterPro" id="IPR050582">
    <property type="entry name" value="HAD-like_SerB"/>
</dbReference>
<proteinExistence type="inferred from homology"/>
<dbReference type="EC" id="3.1.3.3" evidence="4"/>
<dbReference type="RefSeq" id="WP_377464914.1">
    <property type="nucleotide sequence ID" value="NZ_JBHUOP010000001.1"/>
</dbReference>
<keyword evidence="7 13" id="KW-0378">Hydrolase</keyword>
<dbReference type="InterPro" id="IPR036412">
    <property type="entry name" value="HAD-like_sf"/>
</dbReference>
<keyword evidence="6" id="KW-0479">Metal-binding</keyword>
<evidence type="ECO:0000256" key="6">
    <source>
        <dbReference type="ARBA" id="ARBA00022723"/>
    </source>
</evidence>
<evidence type="ECO:0000256" key="12">
    <source>
        <dbReference type="ARBA" id="ARBA00048523"/>
    </source>
</evidence>
<dbReference type="Proteomes" id="UP001597391">
    <property type="component" value="Unassembled WGS sequence"/>
</dbReference>
<keyword evidence="8" id="KW-0460">Magnesium</keyword>
<organism evidence="13 14">
    <name type="scientific">Populibacterium corticicola</name>
    <dbReference type="NCBI Taxonomy" id="1812826"/>
    <lineage>
        <taxon>Bacteria</taxon>
        <taxon>Bacillati</taxon>
        <taxon>Actinomycetota</taxon>
        <taxon>Actinomycetes</taxon>
        <taxon>Micrococcales</taxon>
        <taxon>Jonesiaceae</taxon>
        <taxon>Populibacterium</taxon>
    </lineage>
</organism>
<evidence type="ECO:0000256" key="3">
    <source>
        <dbReference type="ARBA" id="ARBA00009184"/>
    </source>
</evidence>
<dbReference type="SFLD" id="SFLDG01136">
    <property type="entry name" value="C1.6:_Phosphoserine_Phosphatas"/>
    <property type="match status" value="1"/>
</dbReference>
<comment type="catalytic activity">
    <reaction evidence="12">
        <text>O-phospho-D-serine + H2O = D-serine + phosphate</text>
        <dbReference type="Rhea" id="RHEA:24873"/>
        <dbReference type="ChEBI" id="CHEBI:15377"/>
        <dbReference type="ChEBI" id="CHEBI:35247"/>
        <dbReference type="ChEBI" id="CHEBI:43474"/>
        <dbReference type="ChEBI" id="CHEBI:58680"/>
        <dbReference type="EC" id="3.1.3.3"/>
    </reaction>
</comment>
<evidence type="ECO:0000256" key="1">
    <source>
        <dbReference type="ARBA" id="ARBA00001946"/>
    </source>
</evidence>
<evidence type="ECO:0000256" key="4">
    <source>
        <dbReference type="ARBA" id="ARBA00012640"/>
    </source>
</evidence>
<evidence type="ECO:0000256" key="8">
    <source>
        <dbReference type="ARBA" id="ARBA00022842"/>
    </source>
</evidence>
<comment type="caution">
    <text evidence="13">The sequence shown here is derived from an EMBL/GenBank/DDBJ whole genome shotgun (WGS) entry which is preliminary data.</text>
</comment>